<evidence type="ECO:0000313" key="2">
    <source>
        <dbReference type="Proteomes" id="UP000046395"/>
    </source>
</evidence>
<name>A0A5S6QX84_TRIMR</name>
<dbReference type="AlphaFoldDB" id="A0A5S6QX84"/>
<dbReference type="Pfam" id="PF03184">
    <property type="entry name" value="DDE_1"/>
    <property type="match status" value="1"/>
</dbReference>
<protein>
    <submittedName>
        <fullName evidence="3">DDE-1 domain-containing protein</fullName>
    </submittedName>
</protein>
<reference evidence="3" key="1">
    <citation type="submission" date="2019-12" db="UniProtKB">
        <authorList>
            <consortium name="WormBaseParasite"/>
        </authorList>
    </citation>
    <scope>IDENTIFICATION</scope>
</reference>
<feature type="domain" description="DDE-1" evidence="1">
    <location>
        <begin position="135"/>
        <end position="256"/>
    </location>
</feature>
<dbReference type="PANTHER" id="PTHR19303:SF73">
    <property type="entry name" value="PROTEIN PDC2"/>
    <property type="match status" value="1"/>
</dbReference>
<evidence type="ECO:0000259" key="1">
    <source>
        <dbReference type="Pfam" id="PF03184"/>
    </source>
</evidence>
<evidence type="ECO:0000313" key="3">
    <source>
        <dbReference type="WBParaSite" id="TMUE_3000011733.1"/>
    </source>
</evidence>
<dbReference type="InterPro" id="IPR004875">
    <property type="entry name" value="DDE_SF_endonuclease_dom"/>
</dbReference>
<organism evidence="2 3">
    <name type="scientific">Trichuris muris</name>
    <name type="common">Mouse whipworm</name>
    <dbReference type="NCBI Taxonomy" id="70415"/>
    <lineage>
        <taxon>Eukaryota</taxon>
        <taxon>Metazoa</taxon>
        <taxon>Ecdysozoa</taxon>
        <taxon>Nematoda</taxon>
        <taxon>Enoplea</taxon>
        <taxon>Dorylaimia</taxon>
        <taxon>Trichinellida</taxon>
        <taxon>Trichuridae</taxon>
        <taxon>Trichuris</taxon>
    </lineage>
</organism>
<dbReference type="STRING" id="70415.A0A5S6QX84"/>
<sequence>MKRQKDAKLSYAKKTEEAGCSDRKIMRTSSGPLLCKKAVLFNAQFVNDKDFKASQGWLEKFHGIRCHTINGEKLSADEGSAEDFRKELRKFLDEGDYDFDFDYNAHETGLNWKALPTQSLVERSEENAPGYKSRKERVTIMLCANSTGSHRLPLHLIGTAKNPRSFMGVKSLLVAYGHQKAWMNFHLVEDWMKKVFVLEVKRYQEAIGKTGKVLLLIDNAPAHPVIDLLNSVDELVTVKFFPPNVISLIQPMDQECGQVEGIIEEITKVGISKLNLENINAEVVKEVLESKLEELANEDLNFDVQNVDIDDSEEDEEDSSGDRVKAFSLKELGELLSATEALKAKAVNADLDIGRSMQFGREVNSAVLVYK</sequence>
<dbReference type="Proteomes" id="UP000046395">
    <property type="component" value="Unassembled WGS sequence"/>
</dbReference>
<dbReference type="GO" id="GO:0003677">
    <property type="term" value="F:DNA binding"/>
    <property type="evidence" value="ECO:0007669"/>
    <property type="project" value="TreeGrafter"/>
</dbReference>
<dbReference type="InterPro" id="IPR050863">
    <property type="entry name" value="CenT-Element_Derived"/>
</dbReference>
<dbReference type="PANTHER" id="PTHR19303">
    <property type="entry name" value="TRANSPOSON"/>
    <property type="match status" value="1"/>
</dbReference>
<keyword evidence="2" id="KW-1185">Reference proteome</keyword>
<dbReference type="WBParaSite" id="TMUE_3000011733.1">
    <property type="protein sequence ID" value="TMUE_3000011733.1"/>
    <property type="gene ID" value="WBGene00301388"/>
</dbReference>
<dbReference type="GO" id="GO:0005634">
    <property type="term" value="C:nucleus"/>
    <property type="evidence" value="ECO:0007669"/>
    <property type="project" value="TreeGrafter"/>
</dbReference>
<accession>A0A5S6QX84</accession>
<dbReference type="Gene3D" id="1.10.10.60">
    <property type="entry name" value="Homeodomain-like"/>
    <property type="match status" value="1"/>
</dbReference>
<proteinExistence type="predicted"/>